<dbReference type="InterPro" id="IPR014543">
    <property type="entry name" value="UCP028291"/>
</dbReference>
<dbReference type="EMBL" id="JAOYFC010000001">
    <property type="protein sequence ID" value="MCV6822977.1"/>
    <property type="molecule type" value="Genomic_DNA"/>
</dbReference>
<proteinExistence type="predicted"/>
<gene>
    <name evidence="1" type="ORF">OH136_00295</name>
</gene>
<keyword evidence="2" id="KW-1185">Reference proteome</keyword>
<organism evidence="1 2">
    <name type="scientific">Halocynthiibacter halioticoli</name>
    <dbReference type="NCBI Taxonomy" id="2986804"/>
    <lineage>
        <taxon>Bacteria</taxon>
        <taxon>Pseudomonadati</taxon>
        <taxon>Pseudomonadota</taxon>
        <taxon>Alphaproteobacteria</taxon>
        <taxon>Rhodobacterales</taxon>
        <taxon>Paracoccaceae</taxon>
        <taxon>Halocynthiibacter</taxon>
    </lineage>
</organism>
<dbReference type="RefSeq" id="WP_263951806.1">
    <property type="nucleotide sequence ID" value="NZ_JAOYFC010000001.1"/>
</dbReference>
<dbReference type="Proteomes" id="UP001208041">
    <property type="component" value="Unassembled WGS sequence"/>
</dbReference>
<reference evidence="1" key="1">
    <citation type="submission" date="2022-10" db="EMBL/GenBank/DDBJ databases">
        <authorList>
            <person name="Yue Y."/>
        </authorList>
    </citation>
    <scope>NUCLEOTIDE SEQUENCE</scope>
    <source>
        <strain evidence="1">Z654</strain>
    </source>
</reference>
<evidence type="ECO:0000313" key="2">
    <source>
        <dbReference type="Proteomes" id="UP001208041"/>
    </source>
</evidence>
<sequence length="96" mass="11094">MLTQTGTFKTEQASKYLKQLCKHFAHKVDVKYDDTQGEAAMPFGPARLEAKENELSVEVTGDGPEQLEKARHVIDVHLQRFAFREEFEAMDWEDYS</sequence>
<dbReference type="PIRSF" id="PIRSF028291">
    <property type="entry name" value="UCP028291"/>
    <property type="match status" value="1"/>
</dbReference>
<dbReference type="Pfam" id="PF09981">
    <property type="entry name" value="DUF2218"/>
    <property type="match status" value="1"/>
</dbReference>
<dbReference type="AlphaFoldDB" id="A0AAE3J0J8"/>
<dbReference type="Gene3D" id="3.30.310.50">
    <property type="entry name" value="Alpha-D-phosphohexomutase, C-terminal domain"/>
    <property type="match status" value="1"/>
</dbReference>
<evidence type="ECO:0000313" key="1">
    <source>
        <dbReference type="EMBL" id="MCV6822977.1"/>
    </source>
</evidence>
<accession>A0AAE3J0J8</accession>
<comment type="caution">
    <text evidence="1">The sequence shown here is derived from an EMBL/GenBank/DDBJ whole genome shotgun (WGS) entry which is preliminary data.</text>
</comment>
<name>A0AAE3J0J8_9RHOB</name>
<protein>
    <submittedName>
        <fullName evidence="1">DUF2218 domain-containing protein</fullName>
    </submittedName>
</protein>